<gene>
    <name evidence="2" type="ORF">BZG02_19905</name>
</gene>
<evidence type="ECO:0000256" key="1">
    <source>
        <dbReference type="SAM" id="Phobius"/>
    </source>
</evidence>
<dbReference type="AlphaFoldDB" id="A0A2N3HQI8"/>
<comment type="caution">
    <text evidence="2">The sequence shown here is derived from an EMBL/GenBank/DDBJ whole genome shotgun (WGS) entry which is preliminary data.</text>
</comment>
<sequence length="150" mass="17801">MDKTLITILLPTIGAIIGFYLKATIEKRKEYSSEVTRERRELYLKFVTLMVDIWKNYKTSKNQGKNNFTEKLYDFYKKYILYASPRVIKAFGDFMQYTYHRDSQENPKEYFGMITKVMLEMRKDLGLKNKSLGTNGELLMRALITDFDNI</sequence>
<organism evidence="2 3">
    <name type="scientific">Labilibaculum filiforme</name>
    <dbReference type="NCBI Taxonomy" id="1940526"/>
    <lineage>
        <taxon>Bacteria</taxon>
        <taxon>Pseudomonadati</taxon>
        <taxon>Bacteroidota</taxon>
        <taxon>Bacteroidia</taxon>
        <taxon>Marinilabiliales</taxon>
        <taxon>Marinifilaceae</taxon>
        <taxon>Labilibaculum</taxon>
    </lineage>
</organism>
<name>A0A2N3HQI8_9BACT</name>
<evidence type="ECO:0000313" key="3">
    <source>
        <dbReference type="Proteomes" id="UP000233535"/>
    </source>
</evidence>
<dbReference type="OrthoDB" id="1264971at2"/>
<keyword evidence="1" id="KW-1133">Transmembrane helix</keyword>
<reference evidence="2 3" key="1">
    <citation type="journal article" date="2017" name="Front. Microbiol.">
        <title>Labilibaculum manganireducens gen. nov., sp. nov. and Labilibaculum filiforme sp. nov., Novel Bacteroidetes Isolated from Subsurface Sediments of the Baltic Sea.</title>
        <authorList>
            <person name="Vandieken V."/>
            <person name="Marshall I.P."/>
            <person name="Niemann H."/>
            <person name="Engelen B."/>
            <person name="Cypionka H."/>
        </authorList>
    </citation>
    <scope>NUCLEOTIDE SEQUENCE [LARGE SCALE GENOMIC DNA]</scope>
    <source>
        <strain evidence="2 3">59.16B</strain>
    </source>
</reference>
<dbReference type="RefSeq" id="WP_101263511.1">
    <property type="nucleotide sequence ID" value="NZ_MVDD01000029.1"/>
</dbReference>
<dbReference type="EMBL" id="MVDD01000029">
    <property type="protein sequence ID" value="PKQ60318.1"/>
    <property type="molecule type" value="Genomic_DNA"/>
</dbReference>
<evidence type="ECO:0000313" key="2">
    <source>
        <dbReference type="EMBL" id="PKQ60318.1"/>
    </source>
</evidence>
<keyword evidence="1" id="KW-0472">Membrane</keyword>
<proteinExistence type="predicted"/>
<protein>
    <submittedName>
        <fullName evidence="2">Uncharacterized protein</fullName>
    </submittedName>
</protein>
<dbReference type="Proteomes" id="UP000233535">
    <property type="component" value="Unassembled WGS sequence"/>
</dbReference>
<accession>A0A2N3HQI8</accession>
<keyword evidence="1" id="KW-0812">Transmembrane</keyword>
<feature type="transmembrane region" description="Helical" evidence="1">
    <location>
        <begin position="6"/>
        <end position="23"/>
    </location>
</feature>
<keyword evidence="3" id="KW-1185">Reference proteome</keyword>